<feature type="transmembrane region" description="Helical" evidence="1">
    <location>
        <begin position="36"/>
        <end position="57"/>
    </location>
</feature>
<reference evidence="3 5" key="2">
    <citation type="submission" date="2013-03" db="EMBL/GenBank/DDBJ databases">
        <title>The Genome Sequence of Enterococcus gilvus ATCC BAA-350 (PacBio/Illumina hybrid assembly).</title>
        <authorList>
            <consortium name="The Broad Institute Genomics Platform"/>
            <consortium name="The Broad Institute Genome Sequencing Center for Infectious Disease"/>
            <person name="Earl A."/>
            <person name="Russ C."/>
            <person name="Gilmore M."/>
            <person name="Surin D."/>
            <person name="Walker B."/>
            <person name="Young S."/>
            <person name="Zeng Q."/>
            <person name="Gargeya S."/>
            <person name="Fitzgerald M."/>
            <person name="Haas B."/>
            <person name="Abouelleil A."/>
            <person name="Allen A.W."/>
            <person name="Alvarado L."/>
            <person name="Arachchi H.M."/>
            <person name="Berlin A.M."/>
            <person name="Chapman S.B."/>
            <person name="Gainer-Dewar J."/>
            <person name="Goldberg J."/>
            <person name="Griggs A."/>
            <person name="Gujja S."/>
            <person name="Hansen M."/>
            <person name="Howarth C."/>
            <person name="Imamovic A."/>
            <person name="Ireland A."/>
            <person name="Larimer J."/>
            <person name="McCowan C."/>
            <person name="Murphy C."/>
            <person name="Pearson M."/>
            <person name="Poon T.W."/>
            <person name="Priest M."/>
            <person name="Roberts A."/>
            <person name="Saif S."/>
            <person name="Shea T."/>
            <person name="Sisk P."/>
            <person name="Sykes S."/>
            <person name="Wortman J."/>
            <person name="Nusbaum C."/>
            <person name="Birren B."/>
        </authorList>
    </citation>
    <scope>NUCLEOTIDE SEQUENCE [LARGE SCALE GENOMIC DNA]</scope>
    <source>
        <strain evidence="3 5">ATCC BAA-350</strain>
    </source>
</reference>
<evidence type="ECO:0000313" key="5">
    <source>
        <dbReference type="Proteomes" id="UP000014160"/>
    </source>
</evidence>
<dbReference type="InterPro" id="IPR005325">
    <property type="entry name" value="DUF308_memb"/>
</dbReference>
<name>R2XUF4_9ENTE</name>
<dbReference type="PATRIC" id="fig|1158614.3.peg.657"/>
<dbReference type="AlphaFoldDB" id="R2XUF4"/>
<dbReference type="EMBL" id="ASWH01000002">
    <property type="protein sequence ID" value="EOW79584.1"/>
    <property type="molecule type" value="Genomic_DNA"/>
</dbReference>
<keyword evidence="1" id="KW-1133">Transmembrane helix</keyword>
<feature type="transmembrane region" description="Helical" evidence="1">
    <location>
        <begin position="160"/>
        <end position="179"/>
    </location>
</feature>
<dbReference type="Proteomes" id="UP000014160">
    <property type="component" value="Unassembled WGS sequence"/>
</dbReference>
<evidence type="ECO:0000256" key="1">
    <source>
        <dbReference type="SAM" id="Phobius"/>
    </source>
</evidence>
<proteinExistence type="predicted"/>
<dbReference type="eggNOG" id="COG3247">
    <property type="taxonomic scope" value="Bacteria"/>
</dbReference>
<protein>
    <recommendedName>
        <fullName evidence="6">Acid-resistance membrane protein</fullName>
    </recommendedName>
</protein>
<feature type="transmembrane region" description="Helical" evidence="1">
    <location>
        <begin position="12"/>
        <end position="30"/>
    </location>
</feature>
<organism evidence="2 4">
    <name type="scientific">Enterococcus gilvus ATCC BAA-350</name>
    <dbReference type="NCBI Taxonomy" id="1158614"/>
    <lineage>
        <taxon>Bacteria</taxon>
        <taxon>Bacillati</taxon>
        <taxon>Bacillota</taxon>
        <taxon>Bacilli</taxon>
        <taxon>Lactobacillales</taxon>
        <taxon>Enterococcaceae</taxon>
        <taxon>Enterococcus</taxon>
    </lineage>
</organism>
<evidence type="ECO:0008006" key="6">
    <source>
        <dbReference type="Google" id="ProtNLM"/>
    </source>
</evidence>
<feature type="transmembrane region" description="Helical" evidence="1">
    <location>
        <begin position="69"/>
        <end position="89"/>
    </location>
</feature>
<dbReference type="Pfam" id="PF03729">
    <property type="entry name" value="DUF308"/>
    <property type="match status" value="1"/>
</dbReference>
<dbReference type="Proteomes" id="UP000013750">
    <property type="component" value="Unassembled WGS sequence"/>
</dbReference>
<reference evidence="2 4" key="1">
    <citation type="submission" date="2013-02" db="EMBL/GenBank/DDBJ databases">
        <title>The Genome Sequence of Enterococcus gilvus ATCC BAA-350.</title>
        <authorList>
            <consortium name="The Broad Institute Genome Sequencing Platform"/>
            <consortium name="The Broad Institute Genome Sequencing Center for Infectious Disease"/>
            <person name="Earl A.M."/>
            <person name="Gilmore M.S."/>
            <person name="Lebreton F."/>
            <person name="Walker B."/>
            <person name="Young S.K."/>
            <person name="Zeng Q."/>
            <person name="Gargeya S."/>
            <person name="Fitzgerald M."/>
            <person name="Haas B."/>
            <person name="Abouelleil A."/>
            <person name="Alvarado L."/>
            <person name="Arachchi H.M."/>
            <person name="Berlin A.M."/>
            <person name="Chapman S.B."/>
            <person name="Dewar J."/>
            <person name="Goldberg J."/>
            <person name="Griggs A."/>
            <person name="Gujja S."/>
            <person name="Hansen M."/>
            <person name="Howarth C."/>
            <person name="Imamovic A."/>
            <person name="Larimer J."/>
            <person name="McCowan C."/>
            <person name="Murphy C."/>
            <person name="Neiman D."/>
            <person name="Pearson M."/>
            <person name="Priest M."/>
            <person name="Roberts A."/>
            <person name="Saif S."/>
            <person name="Shea T."/>
            <person name="Sisk P."/>
            <person name="Sykes S."/>
            <person name="Wortman J."/>
            <person name="Nusbaum C."/>
            <person name="Birren B."/>
        </authorList>
    </citation>
    <scope>NUCLEOTIDE SEQUENCE [LARGE SCALE GENOMIC DNA]</scope>
    <source>
        <strain evidence="2 4">ATCC BAA-350</strain>
    </source>
</reference>
<sequence>MKKIKDWVKSYRFLQILTGIIYLIMALLAMRYTDNTIVESIQLVGVFSLIKGFFEIINRNKISKRTKHNQYSALVIGFVDLMIGIVLVVNTSLNLTMLSMLFGFWFICDSVISFFLLDLAKSIALPYYYLSLIVDLIGCLMGLLLLIGGGSLIVNTPSLIGNYFLLFGFTKIIGGVINVENLHSVR</sequence>
<dbReference type="HOGENOM" id="CLU_091585_7_0_9"/>
<comment type="caution">
    <text evidence="2">The sequence shown here is derived from an EMBL/GenBank/DDBJ whole genome shotgun (WGS) entry which is preliminary data.</text>
</comment>
<evidence type="ECO:0000313" key="2">
    <source>
        <dbReference type="EMBL" id="EOI58564.1"/>
    </source>
</evidence>
<dbReference type="OrthoDB" id="2185630at2"/>
<keyword evidence="1" id="KW-0812">Transmembrane</keyword>
<accession>R2XUF4</accession>
<dbReference type="GeneID" id="301216301"/>
<feature type="transmembrane region" description="Helical" evidence="1">
    <location>
        <begin position="129"/>
        <end position="154"/>
    </location>
</feature>
<keyword evidence="5" id="KW-1185">Reference proteome</keyword>
<dbReference type="EMBL" id="AJDQ01000003">
    <property type="protein sequence ID" value="EOI58564.1"/>
    <property type="molecule type" value="Genomic_DNA"/>
</dbReference>
<evidence type="ECO:0000313" key="3">
    <source>
        <dbReference type="EMBL" id="EOW79584.1"/>
    </source>
</evidence>
<feature type="transmembrane region" description="Helical" evidence="1">
    <location>
        <begin position="95"/>
        <end position="117"/>
    </location>
</feature>
<evidence type="ECO:0000313" key="4">
    <source>
        <dbReference type="Proteomes" id="UP000013750"/>
    </source>
</evidence>
<gene>
    <name evidence="3" type="ORF">I592_03724</name>
    <name evidence="2" type="ORF">UKC_00637</name>
</gene>
<keyword evidence="1" id="KW-0472">Membrane</keyword>
<dbReference type="RefSeq" id="WP_010779086.1">
    <property type="nucleotide sequence ID" value="NZ_ASWH01000002.1"/>
</dbReference>